<evidence type="ECO:0000259" key="12">
    <source>
        <dbReference type="Pfam" id="PF12019"/>
    </source>
</evidence>
<dbReference type="AlphaFoldDB" id="A1WY23"/>
<protein>
    <recommendedName>
        <fullName evidence="2">Type II secretion system protein H</fullName>
    </recommendedName>
    <alternativeName>
        <fullName evidence="10">General secretion pathway protein H</fullName>
    </alternativeName>
</protein>
<keyword evidence="14" id="KW-1185">Reference proteome</keyword>
<keyword evidence="4" id="KW-0488">Methylation</keyword>
<evidence type="ECO:0000256" key="10">
    <source>
        <dbReference type="ARBA" id="ARBA00030775"/>
    </source>
</evidence>
<dbReference type="OrthoDB" id="2313614at2"/>
<evidence type="ECO:0000256" key="7">
    <source>
        <dbReference type="ARBA" id="ARBA00022989"/>
    </source>
</evidence>
<dbReference type="STRING" id="349124.Hhal_1821"/>
<dbReference type="GO" id="GO:0015628">
    <property type="term" value="P:protein secretion by the type II secretion system"/>
    <property type="evidence" value="ECO:0007669"/>
    <property type="project" value="InterPro"/>
</dbReference>
<dbReference type="Proteomes" id="UP000000647">
    <property type="component" value="Chromosome"/>
</dbReference>
<evidence type="ECO:0000256" key="6">
    <source>
        <dbReference type="ARBA" id="ARBA00022692"/>
    </source>
</evidence>
<name>A1WY23_HALHL</name>
<gene>
    <name evidence="13" type="ordered locus">Hhal_1821</name>
</gene>
<keyword evidence="6" id="KW-0812">Transmembrane</keyword>
<keyword evidence="5" id="KW-0997">Cell inner membrane</keyword>
<feature type="region of interest" description="Disordered" evidence="11">
    <location>
        <begin position="1"/>
        <end position="20"/>
    </location>
</feature>
<dbReference type="GO" id="GO:0015627">
    <property type="term" value="C:type II protein secretion system complex"/>
    <property type="evidence" value="ECO:0007669"/>
    <property type="project" value="InterPro"/>
</dbReference>
<comment type="similarity">
    <text evidence="9">Belongs to the GSP H family.</text>
</comment>
<dbReference type="HOGENOM" id="CLU_084761_4_0_6"/>
<proteinExistence type="inferred from homology"/>
<evidence type="ECO:0000313" key="14">
    <source>
        <dbReference type="Proteomes" id="UP000000647"/>
    </source>
</evidence>
<dbReference type="eggNOG" id="COG4970">
    <property type="taxonomic scope" value="Bacteria"/>
</dbReference>
<accession>A1WY23</accession>
<dbReference type="Pfam" id="PF12019">
    <property type="entry name" value="GspH"/>
    <property type="match status" value="1"/>
</dbReference>
<sequence length="195" mass="20767">MYGIHPRSPRRTGQCPRGRGGLLGRLTPGFTLTELLVALALIAGLTAVAAPQLGAGVDEVRAWVWQRELLAGLERARIEALDQGETVTLCGGTPQAGCDAQGWDDGWILFRGEAASGQAPGPEQLLARGRGIGPGHRVVSDSGREDFRFQPDGWLSRIYGDTLRLCRDGAAVVAIRVASTGRARADNDQRGEPCD</sequence>
<dbReference type="NCBIfam" id="TIGR02532">
    <property type="entry name" value="IV_pilin_GFxxxE"/>
    <property type="match status" value="1"/>
</dbReference>
<reference evidence="13 14" key="2">
    <citation type="journal article" date="2013" name="Stand. Genomic Sci.">
        <title>Complete genome sequence of Halorhodospira halophila SL1.</title>
        <authorList>
            <person name="Challacombe J.F."/>
            <person name="Majid S."/>
            <person name="Deole R."/>
            <person name="Brettin T.S."/>
            <person name="Bruce D."/>
            <person name="Delano S.F."/>
            <person name="Detter J.C."/>
            <person name="Gleasner C.D."/>
            <person name="Han C.S."/>
            <person name="Misra M."/>
            <person name="Reitenga K.G."/>
            <person name="Mikhailova N."/>
            <person name="Woyke T."/>
            <person name="Pitluck S."/>
            <person name="Nolan M."/>
            <person name="Land M.L."/>
            <person name="Saunders E."/>
            <person name="Tapia R."/>
            <person name="Lapidus A."/>
            <person name="Ivanova N."/>
            <person name="Hoff W.D."/>
        </authorList>
    </citation>
    <scope>NUCLEOTIDE SEQUENCE [LARGE SCALE GENOMIC DNA]</scope>
    <source>
        <strain evidence="14">DSM 244 / SL1</strain>
    </source>
</reference>
<dbReference type="KEGG" id="hha:Hhal_1821"/>
<evidence type="ECO:0000256" key="1">
    <source>
        <dbReference type="ARBA" id="ARBA00004377"/>
    </source>
</evidence>
<dbReference type="InterPro" id="IPR045584">
    <property type="entry name" value="Pilin-like"/>
</dbReference>
<dbReference type="RefSeq" id="WP_011814607.1">
    <property type="nucleotide sequence ID" value="NC_008789.1"/>
</dbReference>
<evidence type="ECO:0000256" key="5">
    <source>
        <dbReference type="ARBA" id="ARBA00022519"/>
    </source>
</evidence>
<evidence type="ECO:0000256" key="2">
    <source>
        <dbReference type="ARBA" id="ARBA00021549"/>
    </source>
</evidence>
<keyword evidence="8" id="KW-0472">Membrane</keyword>
<keyword evidence="3" id="KW-1003">Cell membrane</keyword>
<evidence type="ECO:0000256" key="9">
    <source>
        <dbReference type="ARBA" id="ARBA00025772"/>
    </source>
</evidence>
<dbReference type="EMBL" id="CP000544">
    <property type="protein sequence ID" value="ABM62585.1"/>
    <property type="molecule type" value="Genomic_DNA"/>
</dbReference>
<dbReference type="GO" id="GO:0005886">
    <property type="term" value="C:plasma membrane"/>
    <property type="evidence" value="ECO:0007669"/>
    <property type="project" value="UniProtKB-SubCell"/>
</dbReference>
<evidence type="ECO:0000256" key="8">
    <source>
        <dbReference type="ARBA" id="ARBA00023136"/>
    </source>
</evidence>
<evidence type="ECO:0000256" key="11">
    <source>
        <dbReference type="SAM" id="MobiDB-lite"/>
    </source>
</evidence>
<dbReference type="Gene3D" id="3.55.40.10">
    <property type="entry name" value="minor pseudopilin epsh domain"/>
    <property type="match status" value="1"/>
</dbReference>
<feature type="domain" description="General secretion pathway GspH" evidence="12">
    <location>
        <begin position="67"/>
        <end position="181"/>
    </location>
</feature>
<evidence type="ECO:0000313" key="13">
    <source>
        <dbReference type="EMBL" id="ABM62585.1"/>
    </source>
</evidence>
<reference evidence="14" key="1">
    <citation type="submission" date="2006-12" db="EMBL/GenBank/DDBJ databases">
        <title>Complete sequence of Halorhodospira halophila SL1.</title>
        <authorList>
            <consortium name="US DOE Joint Genome Institute"/>
            <person name="Copeland A."/>
            <person name="Lucas S."/>
            <person name="Lapidus A."/>
            <person name="Barry K."/>
            <person name="Detter J.C."/>
            <person name="Glavina del Rio T."/>
            <person name="Hammon N."/>
            <person name="Israni S."/>
            <person name="Dalin E."/>
            <person name="Tice H."/>
            <person name="Pitluck S."/>
            <person name="Saunders E."/>
            <person name="Brettin T."/>
            <person name="Bruce D."/>
            <person name="Han C."/>
            <person name="Tapia R."/>
            <person name="Schmutz J."/>
            <person name="Larimer F."/>
            <person name="Land M."/>
            <person name="Hauser L."/>
            <person name="Kyrpides N."/>
            <person name="Mikhailova N."/>
            <person name="Hoff W."/>
            <person name="Richardson P."/>
        </authorList>
    </citation>
    <scope>NUCLEOTIDE SEQUENCE [LARGE SCALE GENOMIC DNA]</scope>
    <source>
        <strain evidence="14">DSM 244 / SL1</strain>
    </source>
</reference>
<evidence type="ECO:0000256" key="3">
    <source>
        <dbReference type="ARBA" id="ARBA00022475"/>
    </source>
</evidence>
<keyword evidence="7" id="KW-1133">Transmembrane helix</keyword>
<dbReference type="InterPro" id="IPR012902">
    <property type="entry name" value="N_methyl_site"/>
</dbReference>
<dbReference type="InterPro" id="IPR022346">
    <property type="entry name" value="T2SS_GspH"/>
</dbReference>
<organism evidence="13 14">
    <name type="scientific">Halorhodospira halophila (strain DSM 244 / SL1)</name>
    <name type="common">Ectothiorhodospira halophila (strain DSM 244 / SL1)</name>
    <dbReference type="NCBI Taxonomy" id="349124"/>
    <lineage>
        <taxon>Bacteria</taxon>
        <taxon>Pseudomonadati</taxon>
        <taxon>Pseudomonadota</taxon>
        <taxon>Gammaproteobacteria</taxon>
        <taxon>Chromatiales</taxon>
        <taxon>Ectothiorhodospiraceae</taxon>
        <taxon>Halorhodospira</taxon>
    </lineage>
</organism>
<evidence type="ECO:0000256" key="4">
    <source>
        <dbReference type="ARBA" id="ARBA00022481"/>
    </source>
</evidence>
<comment type="subcellular location">
    <subcellularLocation>
        <location evidence="1">Cell inner membrane</location>
        <topology evidence="1">Single-pass membrane protein</topology>
    </subcellularLocation>
</comment>
<dbReference type="SUPFAM" id="SSF54523">
    <property type="entry name" value="Pili subunits"/>
    <property type="match status" value="1"/>
</dbReference>